<dbReference type="EMBL" id="BIFR01000001">
    <property type="protein sequence ID" value="GCE14234.1"/>
    <property type="molecule type" value="Genomic_DNA"/>
</dbReference>
<name>A0A402A4Z9_9CHLR</name>
<keyword evidence="3" id="KW-1185">Reference proteome</keyword>
<evidence type="ECO:0000313" key="2">
    <source>
        <dbReference type="EMBL" id="GCE14234.1"/>
    </source>
</evidence>
<dbReference type="EMBL" id="BIFR01000001">
    <property type="protein sequence ID" value="GCE14180.1"/>
    <property type="molecule type" value="Genomic_DNA"/>
</dbReference>
<dbReference type="AlphaFoldDB" id="A0A402A4Z9"/>
<reference evidence="1" key="2">
    <citation type="journal article" date="2019" name="Int. J. Syst. Evol. Microbiol.">
        <title>Tengunoibacter tsumagoiensis gen. nov., sp. nov., Dictyobacter kobayashii sp. nov., Dictyobacter alpinus sp. nov., and description of Dictyobacteraceae fam. nov. within the order Ktedonobacterales isolated from Tengu-no-mugimeshi, a soil-like granular mass of micro-organisms, and emended descriptions of the genera Ktedonobacter and Dictyobacter.</title>
        <authorList>
            <person name="Wang C."/>
            <person name="Zheng Y."/>
            <person name="Sakai Y."/>
            <person name="Toyoda A."/>
            <person name="Minakuchi Y."/>
            <person name="Abe K."/>
            <person name="Yokota A."/>
            <person name="Yabe S."/>
        </authorList>
    </citation>
    <scope>NUCLEOTIDE SEQUENCE</scope>
    <source>
        <strain evidence="1">Uno3</strain>
    </source>
</reference>
<accession>A0A402A4Z9</accession>
<evidence type="ECO:0000313" key="3">
    <source>
        <dbReference type="Proteomes" id="UP000287352"/>
    </source>
</evidence>
<proteinExistence type="predicted"/>
<gene>
    <name evidence="1" type="ORF">KTT_40390</name>
    <name evidence="2" type="ORF">KTT_40930</name>
</gene>
<evidence type="ECO:0000313" key="1">
    <source>
        <dbReference type="EMBL" id="GCE14180.1"/>
    </source>
</evidence>
<protein>
    <submittedName>
        <fullName evidence="1">Uncharacterized protein</fullName>
    </submittedName>
</protein>
<reference evidence="3" key="1">
    <citation type="submission" date="2018-12" db="EMBL/GenBank/DDBJ databases">
        <title>Tengunoibacter tsumagoiensis gen. nov., sp. nov., Dictyobacter kobayashii sp. nov., D. alpinus sp. nov., and D. joshuensis sp. nov. and description of Dictyobacteraceae fam. nov. within the order Ktedonobacterales isolated from Tengu-no-mugimeshi.</title>
        <authorList>
            <person name="Wang C.M."/>
            <person name="Zheng Y."/>
            <person name="Sakai Y."/>
            <person name="Toyoda A."/>
            <person name="Minakuchi Y."/>
            <person name="Abe K."/>
            <person name="Yokota A."/>
            <person name="Yabe S."/>
        </authorList>
    </citation>
    <scope>NUCLEOTIDE SEQUENCE [LARGE SCALE GENOMIC DNA]</scope>
    <source>
        <strain evidence="3">Uno3</strain>
    </source>
</reference>
<sequence>MEKFKIFYDGHTYTPQWSDDPSQKEKATIPISSIQDLASFVAKALPDDVDLSPLAKVVEKASANRENRIKKALVGIADAAVLGRPTIEIRRFILIYWRDKAYTAYGVEFVDGEEDSDGEEDARKPRVFLYDDAGGDLRHIHSSMEGLRVYLHSRDIIFHFEVI</sequence>
<dbReference type="Proteomes" id="UP000287352">
    <property type="component" value="Unassembled WGS sequence"/>
</dbReference>
<organism evidence="1 3">
    <name type="scientific">Tengunoibacter tsumagoiensis</name>
    <dbReference type="NCBI Taxonomy" id="2014871"/>
    <lineage>
        <taxon>Bacteria</taxon>
        <taxon>Bacillati</taxon>
        <taxon>Chloroflexota</taxon>
        <taxon>Ktedonobacteria</taxon>
        <taxon>Ktedonobacterales</taxon>
        <taxon>Dictyobacteraceae</taxon>
        <taxon>Tengunoibacter</taxon>
    </lineage>
</organism>
<comment type="caution">
    <text evidence="1">The sequence shown here is derived from an EMBL/GenBank/DDBJ whole genome shotgun (WGS) entry which is preliminary data.</text>
</comment>
<dbReference type="RefSeq" id="WP_126581649.1">
    <property type="nucleotide sequence ID" value="NZ_BIFR01000001.1"/>
</dbReference>